<accession>A0ABD1SMN8</accession>
<gene>
    <name evidence="2" type="ORF">Fot_35461</name>
</gene>
<name>A0ABD1SMN8_9LAMI</name>
<sequence>MKGYLWHFIIGPLFYFHFYIVNIFIQTSFNLEELRAIVSHQDVAASGSVMTSLFLTLLFSGDGGRGSFGTDQSHYNSVVGVGGMSPSNRSNLSASSSSVLHHKDGGANNLLAIAAPTAARTVVAASWKENFCHWVNPWDPFRVSPSMK</sequence>
<dbReference type="AlphaFoldDB" id="A0ABD1SMN8"/>
<organism evidence="2 3">
    <name type="scientific">Forsythia ovata</name>
    <dbReference type="NCBI Taxonomy" id="205694"/>
    <lineage>
        <taxon>Eukaryota</taxon>
        <taxon>Viridiplantae</taxon>
        <taxon>Streptophyta</taxon>
        <taxon>Embryophyta</taxon>
        <taxon>Tracheophyta</taxon>
        <taxon>Spermatophyta</taxon>
        <taxon>Magnoliopsida</taxon>
        <taxon>eudicotyledons</taxon>
        <taxon>Gunneridae</taxon>
        <taxon>Pentapetalae</taxon>
        <taxon>asterids</taxon>
        <taxon>lamiids</taxon>
        <taxon>Lamiales</taxon>
        <taxon>Oleaceae</taxon>
        <taxon>Forsythieae</taxon>
        <taxon>Forsythia</taxon>
    </lineage>
</organism>
<dbReference type="Proteomes" id="UP001604277">
    <property type="component" value="Unassembled WGS sequence"/>
</dbReference>
<comment type="caution">
    <text evidence="2">The sequence shown here is derived from an EMBL/GenBank/DDBJ whole genome shotgun (WGS) entry which is preliminary data.</text>
</comment>
<evidence type="ECO:0000256" key="1">
    <source>
        <dbReference type="SAM" id="Phobius"/>
    </source>
</evidence>
<feature type="transmembrane region" description="Helical" evidence="1">
    <location>
        <begin position="6"/>
        <end position="25"/>
    </location>
</feature>
<dbReference type="EMBL" id="JBFOLJ010000010">
    <property type="protein sequence ID" value="KAL2501613.1"/>
    <property type="molecule type" value="Genomic_DNA"/>
</dbReference>
<keyword evidence="1" id="KW-0472">Membrane</keyword>
<keyword evidence="1" id="KW-1133">Transmembrane helix</keyword>
<evidence type="ECO:0000313" key="3">
    <source>
        <dbReference type="Proteomes" id="UP001604277"/>
    </source>
</evidence>
<protein>
    <submittedName>
        <fullName evidence="2">Uncharacterized protein</fullName>
    </submittedName>
</protein>
<keyword evidence="3" id="KW-1185">Reference proteome</keyword>
<reference evidence="3" key="1">
    <citation type="submission" date="2024-07" db="EMBL/GenBank/DDBJ databases">
        <title>Two chromosome-level genome assemblies of Korean endemic species Abeliophyllum distichum and Forsythia ovata (Oleaceae).</title>
        <authorList>
            <person name="Jang H."/>
        </authorList>
    </citation>
    <scope>NUCLEOTIDE SEQUENCE [LARGE SCALE GENOMIC DNA]</scope>
</reference>
<proteinExistence type="predicted"/>
<keyword evidence="1" id="KW-0812">Transmembrane</keyword>
<evidence type="ECO:0000313" key="2">
    <source>
        <dbReference type="EMBL" id="KAL2501613.1"/>
    </source>
</evidence>